<accession>S8E9J3</accession>
<dbReference type="AlphaFoldDB" id="S8E9J3"/>
<evidence type="ECO:0000256" key="1">
    <source>
        <dbReference type="ARBA" id="ARBA00005652"/>
    </source>
</evidence>
<keyword evidence="3 5" id="KW-0624">Polysaccharide degradation</keyword>
<dbReference type="GO" id="GO:0016161">
    <property type="term" value="F:beta-amylase activity"/>
    <property type="evidence" value="ECO:0007669"/>
    <property type="project" value="UniProtKB-EC"/>
</dbReference>
<organism evidence="6 7">
    <name type="scientific">Genlisea aurea</name>
    <dbReference type="NCBI Taxonomy" id="192259"/>
    <lineage>
        <taxon>Eukaryota</taxon>
        <taxon>Viridiplantae</taxon>
        <taxon>Streptophyta</taxon>
        <taxon>Embryophyta</taxon>
        <taxon>Tracheophyta</taxon>
        <taxon>Spermatophyta</taxon>
        <taxon>Magnoliopsida</taxon>
        <taxon>eudicotyledons</taxon>
        <taxon>Gunneridae</taxon>
        <taxon>Pentapetalae</taxon>
        <taxon>asterids</taxon>
        <taxon>lamiids</taxon>
        <taxon>Lamiales</taxon>
        <taxon>Lentibulariaceae</taxon>
        <taxon>Genlisea</taxon>
    </lineage>
</organism>
<feature type="active site" description="Proton donor" evidence="4">
    <location>
        <position position="166"/>
    </location>
</feature>
<comment type="caution">
    <text evidence="6">The sequence shown here is derived from an EMBL/GenBank/DDBJ whole genome shotgun (WGS) entry which is preliminary data.</text>
</comment>
<evidence type="ECO:0000256" key="4">
    <source>
        <dbReference type="PIRSR" id="PIRSR601554-1"/>
    </source>
</evidence>
<evidence type="ECO:0000256" key="5">
    <source>
        <dbReference type="RuleBase" id="RU000509"/>
    </source>
</evidence>
<evidence type="ECO:0000256" key="3">
    <source>
        <dbReference type="ARBA" id="ARBA00023326"/>
    </source>
</evidence>
<evidence type="ECO:0000256" key="2">
    <source>
        <dbReference type="ARBA" id="ARBA00023277"/>
    </source>
</evidence>
<dbReference type="GO" id="GO:0000272">
    <property type="term" value="P:polysaccharide catabolic process"/>
    <property type="evidence" value="ECO:0007669"/>
    <property type="project" value="UniProtKB-KW"/>
</dbReference>
<reference evidence="6 7" key="1">
    <citation type="journal article" date="2013" name="BMC Genomics">
        <title>The miniature genome of a carnivorous plant Genlisea aurea contains a low number of genes and short non-coding sequences.</title>
        <authorList>
            <person name="Leushkin E.V."/>
            <person name="Sutormin R.A."/>
            <person name="Nabieva E.R."/>
            <person name="Penin A.A."/>
            <person name="Kondrashov A.S."/>
            <person name="Logacheva M.D."/>
        </authorList>
    </citation>
    <scope>NUCLEOTIDE SEQUENCE [LARGE SCALE GENOMIC DNA]</scope>
</reference>
<dbReference type="InterPro" id="IPR001554">
    <property type="entry name" value="Glyco_hydro_14"/>
</dbReference>
<evidence type="ECO:0000313" key="6">
    <source>
        <dbReference type="EMBL" id="EPS69162.1"/>
    </source>
</evidence>
<proteinExistence type="inferred from homology"/>
<comment type="similarity">
    <text evidence="1 5">Belongs to the glycosyl hydrolase 14 family.</text>
</comment>
<gene>
    <name evidence="6" type="ORF">M569_05606</name>
</gene>
<dbReference type="PANTHER" id="PTHR31352">
    <property type="entry name" value="BETA-AMYLASE 1, CHLOROPLASTIC"/>
    <property type="match status" value="1"/>
</dbReference>
<protein>
    <recommendedName>
        <fullName evidence="5">Beta-amylase</fullName>
        <ecNumber evidence="5">3.2.1.2</ecNumber>
    </recommendedName>
</protein>
<keyword evidence="2 5" id="KW-0119">Carbohydrate metabolism</keyword>
<dbReference type="PANTHER" id="PTHR31352:SF3">
    <property type="entry name" value="INACTIVE BETA-AMYLASE 9"/>
    <property type="match status" value="1"/>
</dbReference>
<dbReference type="Proteomes" id="UP000015453">
    <property type="component" value="Unassembled WGS sequence"/>
</dbReference>
<dbReference type="SUPFAM" id="SSF51445">
    <property type="entry name" value="(Trans)glycosidases"/>
    <property type="match status" value="1"/>
</dbReference>
<dbReference type="EMBL" id="AUSU01002261">
    <property type="protein sequence ID" value="EPS69162.1"/>
    <property type="molecule type" value="Genomic_DNA"/>
</dbReference>
<dbReference type="Gene3D" id="3.20.20.80">
    <property type="entry name" value="Glycosidases"/>
    <property type="match status" value="1"/>
</dbReference>
<name>S8E9J3_9LAMI</name>
<dbReference type="OrthoDB" id="1660156at2759"/>
<keyword evidence="5" id="KW-0326">Glycosidase</keyword>
<dbReference type="PRINTS" id="PR00750">
    <property type="entry name" value="BETAAMYLASE"/>
</dbReference>
<keyword evidence="5" id="KW-0378">Hydrolase</keyword>
<feature type="active site" description="Proton acceptor" evidence="4">
    <location>
        <position position="361"/>
    </location>
</feature>
<dbReference type="EC" id="3.2.1.2" evidence="5"/>
<dbReference type="InterPro" id="IPR017853">
    <property type="entry name" value="GH"/>
</dbReference>
<sequence length="429" mass="46919">KVYVGLPLDTVSTSNGLNHERAIAVGLKALKLLGVDGVELPIWWGVVENEAPSRYDWSSYLSVVETVQKLGLQVHASLYFNGSKESKIPLPSWVQKIASSDLYFKDRSGRRYMDCLSLSVDQLPVLDGKTPLQVYGRFCESFKSTFSSFLGSTITGVSIGLGPDGELKYPSTIVTGKDRNGGGEFQCYDENLLRNLKHHAEVSGNPLWGLGGPHDASGYGQSPISSGFFAENGGSWDTPYGDFFLGWYSDQLIRHGDRMLSLLASAFRGIPVSLCGKIPLMHSFYSSRSHPSELTAGFYNTANRDGYDAVAEVFSRHSCTLVVPGFDLSDEKGGEPRSSPEALLAQIRNSCTRNGCEVSGENSSSSSAKGSFEMIKKNLSGDHPPVDVFTYQRMGAHFFSPEHFPDFTRFVRSLTQPEQSPDDSPAAEE</sequence>
<dbReference type="Pfam" id="PF01373">
    <property type="entry name" value="Glyco_hydro_14"/>
    <property type="match status" value="1"/>
</dbReference>
<feature type="non-terminal residue" evidence="6">
    <location>
        <position position="429"/>
    </location>
</feature>
<feature type="non-terminal residue" evidence="6">
    <location>
        <position position="1"/>
    </location>
</feature>
<comment type="catalytic activity">
    <reaction evidence="5">
        <text>Hydrolysis of (1-&gt;4)-alpha-D-glucosidic linkages in polysaccharides so as to remove successive maltose units from the non-reducing ends of the chains.</text>
        <dbReference type="EC" id="3.2.1.2"/>
    </reaction>
</comment>
<evidence type="ECO:0000313" key="7">
    <source>
        <dbReference type="Proteomes" id="UP000015453"/>
    </source>
</evidence>
<keyword evidence="7" id="KW-1185">Reference proteome</keyword>